<dbReference type="Proteomes" id="UP000287447">
    <property type="component" value="Unassembled WGS sequence"/>
</dbReference>
<evidence type="ECO:0008006" key="3">
    <source>
        <dbReference type="Google" id="ProtNLM"/>
    </source>
</evidence>
<dbReference type="PANTHER" id="PTHR33986">
    <property type="entry name" value="OS02G0535700 PROTEIN"/>
    <property type="match status" value="1"/>
</dbReference>
<comment type="caution">
    <text evidence="1">The sequence shown here is derived from an EMBL/GenBank/DDBJ whole genome shotgun (WGS) entry which is preliminary data.</text>
</comment>
<keyword evidence="2" id="KW-1185">Reference proteome</keyword>
<reference evidence="2" key="1">
    <citation type="submission" date="2019-01" db="EMBL/GenBank/DDBJ databases">
        <title>Gri0909 isolated from a small marine red alga.</title>
        <authorList>
            <person name="Kim J."/>
            <person name="Jeong S.E."/>
            <person name="Jeon C.O."/>
        </authorList>
    </citation>
    <scope>NUCLEOTIDE SEQUENCE [LARGE SCALE GENOMIC DNA]</scope>
    <source>
        <strain evidence="2">Gri0909</strain>
    </source>
</reference>
<name>A0A437QMT3_9PROT</name>
<dbReference type="OrthoDB" id="272235at2"/>
<sequence>MPADDMTAQKLKTGPEAPDGGRTCWVITDDRVGTINQAIGLAEAVGFPFEHKIIVLRQPWRSLPPAFWPPSVFGLKGAESAKLTPPWPDLVISCGRKAIGPALAVKRASGGKTKAVHIQHPHMPLKRFDLVAVPSHDNLTGPNVIVTTGAIHRVSKAKLAAAKTGFAGQFDHLPRPLIAVLIGGSNKAFTMTRAIAESMAAQISALAGRLGAGLLVTASRRTGAENEAVLRQALSGPNVFFWDGTGENPYFGFLAQADAILVTGDSVNMVSEAASSGKPVYIMPLETAPGAERAAGKFDRFQQQVIDKGAARMFDDTADLDDQPVRLDETTRVAAAVKKLFQ</sequence>
<dbReference type="Pfam" id="PF06258">
    <property type="entry name" value="Mito_fiss_Elm1"/>
    <property type="match status" value="1"/>
</dbReference>
<protein>
    <recommendedName>
        <fullName evidence="3">Nucleoside-diphosphate sugar epimerase</fullName>
    </recommendedName>
</protein>
<gene>
    <name evidence="1" type="ORF">EOI86_11310</name>
</gene>
<dbReference type="AlphaFoldDB" id="A0A437QMT3"/>
<dbReference type="PANTHER" id="PTHR33986:SF15">
    <property type="entry name" value="MITOCHONDRIAL FISSION PROTEIN ELM1"/>
    <property type="match status" value="1"/>
</dbReference>
<evidence type="ECO:0000313" key="1">
    <source>
        <dbReference type="EMBL" id="RVU35846.1"/>
    </source>
</evidence>
<evidence type="ECO:0000313" key="2">
    <source>
        <dbReference type="Proteomes" id="UP000287447"/>
    </source>
</evidence>
<accession>A0A437QMT3</accession>
<dbReference type="InterPro" id="IPR009367">
    <property type="entry name" value="Elm1-like"/>
</dbReference>
<dbReference type="SUPFAM" id="SSF53756">
    <property type="entry name" value="UDP-Glycosyltransferase/glycogen phosphorylase"/>
    <property type="match status" value="1"/>
</dbReference>
<dbReference type="EMBL" id="SADE01000002">
    <property type="protein sequence ID" value="RVU35846.1"/>
    <property type="molecule type" value="Genomic_DNA"/>
</dbReference>
<organism evidence="1 2">
    <name type="scientific">Hwanghaeella grinnelliae</name>
    <dbReference type="NCBI Taxonomy" id="2500179"/>
    <lineage>
        <taxon>Bacteria</taxon>
        <taxon>Pseudomonadati</taxon>
        <taxon>Pseudomonadota</taxon>
        <taxon>Alphaproteobacteria</taxon>
        <taxon>Rhodospirillales</taxon>
        <taxon>Rhodospirillaceae</taxon>
        <taxon>Hwanghaeella</taxon>
    </lineage>
</organism>
<proteinExistence type="predicted"/>
<dbReference type="RefSeq" id="WP_127765323.1">
    <property type="nucleotide sequence ID" value="NZ_SADE01000002.1"/>
</dbReference>